<reference evidence="1" key="2">
    <citation type="submission" date="2025-09" db="UniProtKB">
        <authorList>
            <consortium name="EnsemblPlants"/>
        </authorList>
    </citation>
    <scope>IDENTIFICATION</scope>
</reference>
<proteinExistence type="predicted"/>
<keyword evidence="2" id="KW-1185">Reference proteome</keyword>
<dbReference type="EnsemblPlants" id="AVESA.00010b.r2.7CG0654810.1">
    <property type="protein sequence ID" value="AVESA.00010b.r2.7CG0654810.1.CDS"/>
    <property type="gene ID" value="AVESA.00010b.r2.7CG0654810"/>
</dbReference>
<evidence type="ECO:0000313" key="1">
    <source>
        <dbReference type="EnsemblPlants" id="AVESA.00010b.r2.7CG0654810.1.CDS"/>
    </source>
</evidence>
<accession>A0ACD6A1E2</accession>
<reference evidence="1" key="1">
    <citation type="submission" date="2021-05" db="EMBL/GenBank/DDBJ databases">
        <authorList>
            <person name="Scholz U."/>
            <person name="Mascher M."/>
            <person name="Fiebig A."/>
        </authorList>
    </citation>
    <scope>NUCLEOTIDE SEQUENCE [LARGE SCALE GENOMIC DNA]</scope>
</reference>
<name>A0ACD6A1E2_AVESA</name>
<sequence length="741" mass="82450">MRWPWPPAARKFSVRLVVRRAEGLQPPTPADADPKAAVEVTWKGPKARWKGIRVCRNRTRLEPAAAAGADAASSSSAVVEWDEEFEDVVTLTATSHRRKAAAFHPWDLSFSVLNDSNKGPKNESILGTASLNLADYTSAAEEEVEIILPLSVPNGTSESPPSLHLTLGLVELRLPQQSPDALQRSVATAPLSPSSGDSVPSGKDELSVIKAGLRKVKHITDLVSIRRSKKANRDDDNSDKYVHSDGAEYPCTIDSDDDLDDTQRDEDLGSSTVRKSFSYGSLQSVNYAGGLFYAHARIDGEHEDWIYYSHRKSDAGYHVEKETSSTAEEQISVVMRRKRSILPWRKVKVPKKGEPLLKNKNGEEGGDDIDYDRRILTSSDGSVSEESNGSANSMESVFGDDNFVVGNWESKEVLSRDGHLKLSTQVFFASIDQRSERAAGESACTALVAVIADWFQANQELMPICSQFDNLIREGSLEWRKLCENETYRERFPDKHFDLETVLHAKIRPLTVAPNKSFVGFFQPESVEDATGFDFLDGAMSFDNIWEEISRAAECSTEKPTLYVVSWNDHFFVLKVEADAYYIIDTLGERLYEGCDQAYILKFDDKTAIHKVASEKKEASSDSSTTHHKESSESSSTEQDSGTDTEESELVLKGKEACKEYIKSFLAAIPIRELQADIKKGLMASTPLHHRLQIEFHYTESCPREVTLPPQFPMIEAPFEFSWPDPPPAMEIALTPAVPVV</sequence>
<dbReference type="Proteomes" id="UP001732700">
    <property type="component" value="Chromosome 7C"/>
</dbReference>
<evidence type="ECO:0000313" key="2">
    <source>
        <dbReference type="Proteomes" id="UP001732700"/>
    </source>
</evidence>
<protein>
    <submittedName>
        <fullName evidence="1">Uncharacterized protein</fullName>
    </submittedName>
</protein>
<organism evidence="1 2">
    <name type="scientific">Avena sativa</name>
    <name type="common">Oat</name>
    <dbReference type="NCBI Taxonomy" id="4498"/>
    <lineage>
        <taxon>Eukaryota</taxon>
        <taxon>Viridiplantae</taxon>
        <taxon>Streptophyta</taxon>
        <taxon>Embryophyta</taxon>
        <taxon>Tracheophyta</taxon>
        <taxon>Spermatophyta</taxon>
        <taxon>Magnoliopsida</taxon>
        <taxon>Liliopsida</taxon>
        <taxon>Poales</taxon>
        <taxon>Poaceae</taxon>
        <taxon>BOP clade</taxon>
        <taxon>Pooideae</taxon>
        <taxon>Poodae</taxon>
        <taxon>Poeae</taxon>
        <taxon>Poeae Chloroplast Group 1 (Aveneae type)</taxon>
        <taxon>Aveninae</taxon>
        <taxon>Avena</taxon>
    </lineage>
</organism>